<evidence type="ECO:0000259" key="3">
    <source>
        <dbReference type="PROSITE" id="PS51786"/>
    </source>
</evidence>
<dbReference type="InterPro" id="IPR020568">
    <property type="entry name" value="Ribosomal_Su5_D2-typ_SF"/>
</dbReference>
<organism evidence="4 5">
    <name type="scientific">Paenibacillus tianmuensis</name>
    <dbReference type="NCBI Taxonomy" id="624147"/>
    <lineage>
        <taxon>Bacteria</taxon>
        <taxon>Bacillati</taxon>
        <taxon>Bacillota</taxon>
        <taxon>Bacilli</taxon>
        <taxon>Bacillales</taxon>
        <taxon>Paenibacillaceae</taxon>
        <taxon>Paenibacillus</taxon>
    </lineage>
</organism>
<keyword evidence="2" id="KW-1133">Transmembrane helix</keyword>
<evidence type="ECO:0000256" key="2">
    <source>
        <dbReference type="SAM" id="Phobius"/>
    </source>
</evidence>
<keyword evidence="5" id="KW-1185">Reference proteome</keyword>
<gene>
    <name evidence="4" type="ORF">SAMN04487970_103950</name>
</gene>
<dbReference type="Pfam" id="PF05362">
    <property type="entry name" value="Lon_C"/>
    <property type="match status" value="1"/>
</dbReference>
<dbReference type="InterPro" id="IPR008269">
    <property type="entry name" value="Lon_proteolytic"/>
</dbReference>
<keyword evidence="1" id="KW-0645">Protease</keyword>
<dbReference type="AlphaFoldDB" id="A0A1G4T0E0"/>
<dbReference type="Gene3D" id="2.30.42.10">
    <property type="match status" value="1"/>
</dbReference>
<dbReference type="SUPFAM" id="SSF54211">
    <property type="entry name" value="Ribosomal protein S5 domain 2-like"/>
    <property type="match status" value="1"/>
</dbReference>
<keyword evidence="2" id="KW-0472">Membrane</keyword>
<comment type="catalytic activity">
    <reaction evidence="1">
        <text>Hydrolysis of proteins in presence of ATP.</text>
        <dbReference type="EC" id="3.4.21.53"/>
    </reaction>
</comment>
<dbReference type="InterPro" id="IPR001478">
    <property type="entry name" value="PDZ"/>
</dbReference>
<accession>A0A1G4T0E0</accession>
<name>A0A1G4T0E0_9BACL</name>
<dbReference type="SUPFAM" id="SSF50156">
    <property type="entry name" value="PDZ domain-like"/>
    <property type="match status" value="1"/>
</dbReference>
<feature type="active site" evidence="1">
    <location>
        <position position="300"/>
    </location>
</feature>
<dbReference type="Gene3D" id="3.30.230.10">
    <property type="match status" value="1"/>
</dbReference>
<reference evidence="5" key="1">
    <citation type="submission" date="2016-10" db="EMBL/GenBank/DDBJ databases">
        <authorList>
            <person name="Varghese N."/>
            <person name="Submissions S."/>
        </authorList>
    </citation>
    <scope>NUCLEOTIDE SEQUENCE [LARGE SCALE GENOMIC DNA]</scope>
    <source>
        <strain evidence="5">CGMCC 1.8946</strain>
    </source>
</reference>
<dbReference type="PANTHER" id="PTHR10046">
    <property type="entry name" value="ATP DEPENDENT LON PROTEASE FAMILY MEMBER"/>
    <property type="match status" value="1"/>
</dbReference>
<proteinExistence type="inferred from homology"/>
<feature type="transmembrane region" description="Helical" evidence="2">
    <location>
        <begin position="12"/>
        <end position="30"/>
    </location>
</feature>
<sequence length="367" mass="39963">MGEARDMKRASRVVLSVFIAIALLYVVYFMPLPLYIFKPGTAEDIHPMVHAKQVSEEKGKFMLTTVQVADATVFGYLMSYVRPYEELRLKRDLLRNNETEAEYSRRQEVVMLTSQADAVQAVYNRLKMPYHISKDGVVIQQVYPDVPAHDVLQAGDTLVKIDDKPIQTMEEVRGGIKGKKAGETVLVSYKRKGEIRTKDIALAALPVDKKAQPADAAPAASQVGLGVVLAELHSVKAESEEQQVTIKAGDIGGPSAGLMFSLEIYNRLAPGDITKGYKVAGTGEIDREGHVGVIGGIQHKIVAADRAGAEIFFSPADYKAPTGQTIPNYSDAKKRADELGTKMTVVPVATMDEALDYLAKLPAKTGS</sequence>
<keyword evidence="1" id="KW-0720">Serine protease</keyword>
<dbReference type="InterPro" id="IPR027065">
    <property type="entry name" value="Lon_Prtase"/>
</dbReference>
<dbReference type="InterPro" id="IPR014721">
    <property type="entry name" value="Ribsml_uS5_D2-typ_fold_subgr"/>
</dbReference>
<dbReference type="PROSITE" id="PS51786">
    <property type="entry name" value="LON_PROTEOLYTIC"/>
    <property type="match status" value="1"/>
</dbReference>
<dbReference type="SMART" id="SM00228">
    <property type="entry name" value="PDZ"/>
    <property type="match status" value="1"/>
</dbReference>
<feature type="active site" evidence="1">
    <location>
        <position position="255"/>
    </location>
</feature>
<feature type="domain" description="Lon proteolytic" evidence="3">
    <location>
        <begin position="248"/>
        <end position="361"/>
    </location>
</feature>
<protein>
    <recommendedName>
        <fullName evidence="1">endopeptidase La</fullName>
        <ecNumber evidence="1">3.4.21.53</ecNumber>
    </recommendedName>
</protein>
<dbReference type="Proteomes" id="UP000198601">
    <property type="component" value="Unassembled WGS sequence"/>
</dbReference>
<dbReference type="OrthoDB" id="2356897at2"/>
<dbReference type="GO" id="GO:0030163">
    <property type="term" value="P:protein catabolic process"/>
    <property type="evidence" value="ECO:0007669"/>
    <property type="project" value="InterPro"/>
</dbReference>
<comment type="similarity">
    <text evidence="1">Belongs to the peptidase S16 family.</text>
</comment>
<evidence type="ECO:0000256" key="1">
    <source>
        <dbReference type="PROSITE-ProRule" id="PRU01122"/>
    </source>
</evidence>
<dbReference type="Pfam" id="PF13180">
    <property type="entry name" value="PDZ_2"/>
    <property type="match status" value="1"/>
</dbReference>
<dbReference type="GO" id="GO:0006508">
    <property type="term" value="P:proteolysis"/>
    <property type="evidence" value="ECO:0007669"/>
    <property type="project" value="UniProtKB-KW"/>
</dbReference>
<dbReference type="GO" id="GO:0005524">
    <property type="term" value="F:ATP binding"/>
    <property type="evidence" value="ECO:0007669"/>
    <property type="project" value="InterPro"/>
</dbReference>
<dbReference type="EMBL" id="FMTT01000039">
    <property type="protein sequence ID" value="SCW74904.1"/>
    <property type="molecule type" value="Genomic_DNA"/>
</dbReference>
<dbReference type="GO" id="GO:0004176">
    <property type="term" value="F:ATP-dependent peptidase activity"/>
    <property type="evidence" value="ECO:0007669"/>
    <property type="project" value="UniProtKB-UniRule"/>
</dbReference>
<keyword evidence="1" id="KW-0378">Hydrolase</keyword>
<dbReference type="NCBIfam" id="NF041438">
    <property type="entry name" value="SepM_fam_S16"/>
    <property type="match status" value="1"/>
</dbReference>
<dbReference type="GO" id="GO:0004252">
    <property type="term" value="F:serine-type endopeptidase activity"/>
    <property type="evidence" value="ECO:0007669"/>
    <property type="project" value="UniProtKB-UniRule"/>
</dbReference>
<evidence type="ECO:0000313" key="4">
    <source>
        <dbReference type="EMBL" id="SCW74904.1"/>
    </source>
</evidence>
<keyword evidence="2" id="KW-0812">Transmembrane</keyword>
<evidence type="ECO:0000313" key="5">
    <source>
        <dbReference type="Proteomes" id="UP000198601"/>
    </source>
</evidence>
<dbReference type="InterPro" id="IPR036034">
    <property type="entry name" value="PDZ_sf"/>
</dbReference>
<dbReference type="EC" id="3.4.21.53" evidence="1"/>
<dbReference type="STRING" id="624147.SAMN04487970_103950"/>